<dbReference type="Proteomes" id="UP001056778">
    <property type="component" value="Chromosome 5"/>
</dbReference>
<protein>
    <submittedName>
        <fullName evidence="1">Uncharacterized protein</fullName>
    </submittedName>
</protein>
<proteinExistence type="predicted"/>
<reference evidence="1" key="1">
    <citation type="submission" date="2022-04" db="EMBL/GenBank/DDBJ databases">
        <title>Chromosome-scale genome assembly of Holotrichia oblita Faldermann.</title>
        <authorList>
            <person name="Rongchong L."/>
        </authorList>
    </citation>
    <scope>NUCLEOTIDE SEQUENCE</scope>
    <source>
        <strain evidence="1">81SQS9</strain>
    </source>
</reference>
<evidence type="ECO:0000313" key="1">
    <source>
        <dbReference type="EMBL" id="KAI4461292.1"/>
    </source>
</evidence>
<sequence>MNDTRKFEKYINDKISHAVEEITSTITTIFKKQFEQLTVETKNLCQELRELKYLMKNQISAQGAELKQQDIAPSEATREVNIRNQQKKDPKYVDDKKRGDTDLRQQKTLMDDKKRSDTDLQQQKTLVNENNYQSKTFADATKRNINDTHGEEGTIVLDKMGTQKSVFTPVISKQKRKSQLNTTHGTATNTELKGSVRYAHLHMYGLEPTTTDADITNYLSAKGINNIKLEKLKSKHPEEYASYKLSVPFEMLEEAKKPELWPSGIDKSIFLDSYDKITNTTDAANSNNDPTTFVITYDDNLNYQINFQDTLDNSEHLSTRQDREYQDGSSESDNNSNTEEETFDSWSVVWYIASFGGLIGFFLVVSCSEWCCRKHIRENQSSQRSTDQSLSRSASTHTESPPPAYDLFAPPSYDSLAPSSNEKHEYDIYVVPVHAIGSLVESESRSHESPPSYSSINVESDSTTNNAGRT</sequence>
<comment type="caution">
    <text evidence="1">The sequence shown here is derived from an EMBL/GenBank/DDBJ whole genome shotgun (WGS) entry which is preliminary data.</text>
</comment>
<accession>A0ACB9T3A6</accession>
<gene>
    <name evidence="1" type="ORF">MML48_5g00020568</name>
</gene>
<evidence type="ECO:0000313" key="2">
    <source>
        <dbReference type="Proteomes" id="UP001056778"/>
    </source>
</evidence>
<organism evidence="1 2">
    <name type="scientific">Holotrichia oblita</name>
    <name type="common">Chafer beetle</name>
    <dbReference type="NCBI Taxonomy" id="644536"/>
    <lineage>
        <taxon>Eukaryota</taxon>
        <taxon>Metazoa</taxon>
        <taxon>Ecdysozoa</taxon>
        <taxon>Arthropoda</taxon>
        <taxon>Hexapoda</taxon>
        <taxon>Insecta</taxon>
        <taxon>Pterygota</taxon>
        <taxon>Neoptera</taxon>
        <taxon>Endopterygota</taxon>
        <taxon>Coleoptera</taxon>
        <taxon>Polyphaga</taxon>
        <taxon>Scarabaeiformia</taxon>
        <taxon>Scarabaeidae</taxon>
        <taxon>Melolonthinae</taxon>
        <taxon>Holotrichia</taxon>
    </lineage>
</organism>
<name>A0ACB9T3A6_HOLOL</name>
<keyword evidence="2" id="KW-1185">Reference proteome</keyword>
<dbReference type="EMBL" id="CM043019">
    <property type="protein sequence ID" value="KAI4461292.1"/>
    <property type="molecule type" value="Genomic_DNA"/>
</dbReference>